<organism evidence="2 3">
    <name type="scientific">Gigaspora margarita</name>
    <dbReference type="NCBI Taxonomy" id="4874"/>
    <lineage>
        <taxon>Eukaryota</taxon>
        <taxon>Fungi</taxon>
        <taxon>Fungi incertae sedis</taxon>
        <taxon>Mucoromycota</taxon>
        <taxon>Glomeromycotina</taxon>
        <taxon>Glomeromycetes</taxon>
        <taxon>Diversisporales</taxon>
        <taxon>Gigasporaceae</taxon>
        <taxon>Gigaspora</taxon>
    </lineage>
</organism>
<reference evidence="2 3" key="1">
    <citation type="submission" date="2021-06" db="EMBL/GenBank/DDBJ databases">
        <authorList>
            <person name="Kallberg Y."/>
            <person name="Tangrot J."/>
            <person name="Rosling A."/>
        </authorList>
    </citation>
    <scope>NUCLEOTIDE SEQUENCE [LARGE SCALE GENOMIC DNA]</scope>
    <source>
        <strain evidence="2 3">120-4 pot B 10/14</strain>
    </source>
</reference>
<dbReference type="Proteomes" id="UP000789901">
    <property type="component" value="Unassembled WGS sequence"/>
</dbReference>
<evidence type="ECO:0000313" key="3">
    <source>
        <dbReference type="Proteomes" id="UP000789901"/>
    </source>
</evidence>
<feature type="region of interest" description="Disordered" evidence="1">
    <location>
        <begin position="165"/>
        <end position="185"/>
    </location>
</feature>
<evidence type="ECO:0000256" key="1">
    <source>
        <dbReference type="SAM" id="MobiDB-lite"/>
    </source>
</evidence>
<accession>A0ABN7VCD5</accession>
<dbReference type="EMBL" id="CAJVQB010012286">
    <property type="protein sequence ID" value="CAG8754344.1"/>
    <property type="molecule type" value="Genomic_DNA"/>
</dbReference>
<keyword evidence="3" id="KW-1185">Reference proteome</keyword>
<sequence>DVATLVAQPSIVIATINDTQKLNEIRKSVQSNLQNTLPPLSKKAKTTIPSQTQTHTPLVLKILQKSSNSSLSLTNSPIILFTGNNTTSVGTRDITPLPNLDPSNGNQQLNPANYLELQLIISYSSDSESNLWLSSIEMQINYPINTLTTTNYLFQDTNTIAQSPTVTNQQSNKPQKRHILIKPID</sequence>
<comment type="caution">
    <text evidence="2">The sequence shown here is derived from an EMBL/GenBank/DDBJ whole genome shotgun (WGS) entry which is preliminary data.</text>
</comment>
<name>A0ABN7VCD5_GIGMA</name>
<protein>
    <submittedName>
        <fullName evidence="2">9284_t:CDS:1</fullName>
    </submittedName>
</protein>
<proteinExistence type="predicted"/>
<evidence type="ECO:0000313" key="2">
    <source>
        <dbReference type="EMBL" id="CAG8754344.1"/>
    </source>
</evidence>
<feature type="compositionally biased region" description="Basic residues" evidence="1">
    <location>
        <begin position="174"/>
        <end position="185"/>
    </location>
</feature>
<feature type="non-terminal residue" evidence="2">
    <location>
        <position position="1"/>
    </location>
</feature>
<gene>
    <name evidence="2" type="ORF">GMARGA_LOCUS16753</name>
</gene>